<evidence type="ECO:0000313" key="3">
    <source>
        <dbReference type="EMBL" id="CAF4516170.1"/>
    </source>
</evidence>
<evidence type="ECO:0000256" key="1">
    <source>
        <dbReference type="SAM" id="MobiDB-lite"/>
    </source>
</evidence>
<protein>
    <submittedName>
        <fullName evidence="3">Uncharacterized protein</fullName>
    </submittedName>
</protein>
<dbReference type="AlphaFoldDB" id="A0A8S2XW41"/>
<sequence>MTGTDRSPGIGDHVATGPDRPVDR</sequence>
<evidence type="ECO:0000313" key="2">
    <source>
        <dbReference type="EMBL" id="CAF1659579.1"/>
    </source>
</evidence>
<dbReference type="EMBL" id="CAJNOK010069508">
    <property type="protein sequence ID" value="CAF1659579.1"/>
    <property type="molecule type" value="Genomic_DNA"/>
</dbReference>
<name>A0A8S2XW41_9BILA</name>
<dbReference type="Proteomes" id="UP000677228">
    <property type="component" value="Unassembled WGS sequence"/>
</dbReference>
<feature type="non-terminal residue" evidence="3">
    <location>
        <position position="24"/>
    </location>
</feature>
<comment type="caution">
    <text evidence="3">The sequence shown here is derived from an EMBL/GenBank/DDBJ whole genome shotgun (WGS) entry which is preliminary data.</text>
</comment>
<evidence type="ECO:0000313" key="4">
    <source>
        <dbReference type="Proteomes" id="UP000682733"/>
    </source>
</evidence>
<gene>
    <name evidence="2" type="ORF">OVA965_LOCUS45224</name>
    <name evidence="3" type="ORF">TMI583_LOCUS48536</name>
</gene>
<feature type="region of interest" description="Disordered" evidence="1">
    <location>
        <begin position="1"/>
        <end position="24"/>
    </location>
</feature>
<dbReference type="Proteomes" id="UP000682733">
    <property type="component" value="Unassembled WGS sequence"/>
</dbReference>
<organism evidence="3 4">
    <name type="scientific">Didymodactylos carnosus</name>
    <dbReference type="NCBI Taxonomy" id="1234261"/>
    <lineage>
        <taxon>Eukaryota</taxon>
        <taxon>Metazoa</taxon>
        <taxon>Spiralia</taxon>
        <taxon>Gnathifera</taxon>
        <taxon>Rotifera</taxon>
        <taxon>Eurotatoria</taxon>
        <taxon>Bdelloidea</taxon>
        <taxon>Philodinida</taxon>
        <taxon>Philodinidae</taxon>
        <taxon>Didymodactylos</taxon>
    </lineage>
</organism>
<reference evidence="3" key="1">
    <citation type="submission" date="2021-02" db="EMBL/GenBank/DDBJ databases">
        <authorList>
            <person name="Nowell W R."/>
        </authorList>
    </citation>
    <scope>NUCLEOTIDE SEQUENCE</scope>
</reference>
<dbReference type="EMBL" id="CAJOBA010099777">
    <property type="protein sequence ID" value="CAF4516170.1"/>
    <property type="molecule type" value="Genomic_DNA"/>
</dbReference>
<accession>A0A8S2XW41</accession>
<proteinExistence type="predicted"/>